<reference evidence="4" key="1">
    <citation type="journal article" date="2019" name="Int. J. Syst. Evol. Microbiol.">
        <title>The Global Catalogue of Microorganisms (GCM) 10K type strain sequencing project: providing services to taxonomists for standard genome sequencing and annotation.</title>
        <authorList>
            <consortium name="The Broad Institute Genomics Platform"/>
            <consortium name="The Broad Institute Genome Sequencing Center for Infectious Disease"/>
            <person name="Wu L."/>
            <person name="Ma J."/>
        </authorList>
    </citation>
    <scope>NUCLEOTIDE SEQUENCE [LARGE SCALE GENOMIC DNA]</scope>
    <source>
        <strain evidence="4">JCM 15933</strain>
    </source>
</reference>
<evidence type="ECO:0000256" key="2">
    <source>
        <dbReference type="SAM" id="SignalP"/>
    </source>
</evidence>
<organism evidence="3 4">
    <name type="scientific">Dactylosporangium maewongense</name>
    <dbReference type="NCBI Taxonomy" id="634393"/>
    <lineage>
        <taxon>Bacteria</taxon>
        <taxon>Bacillati</taxon>
        <taxon>Actinomycetota</taxon>
        <taxon>Actinomycetes</taxon>
        <taxon>Micromonosporales</taxon>
        <taxon>Micromonosporaceae</taxon>
        <taxon>Dactylosporangium</taxon>
    </lineage>
</organism>
<dbReference type="RefSeq" id="WP_344501064.1">
    <property type="nucleotide sequence ID" value="NZ_BAAAQD010000002.1"/>
</dbReference>
<evidence type="ECO:0000256" key="1">
    <source>
        <dbReference type="SAM" id="MobiDB-lite"/>
    </source>
</evidence>
<dbReference type="EMBL" id="BAAAQD010000002">
    <property type="protein sequence ID" value="GAA1503380.1"/>
    <property type="molecule type" value="Genomic_DNA"/>
</dbReference>
<protein>
    <recommendedName>
        <fullName evidence="5">DUF5666 domain-containing protein</fullName>
    </recommendedName>
</protein>
<dbReference type="PROSITE" id="PS51257">
    <property type="entry name" value="PROKAR_LIPOPROTEIN"/>
    <property type="match status" value="1"/>
</dbReference>
<feature type="region of interest" description="Disordered" evidence="1">
    <location>
        <begin position="135"/>
        <end position="154"/>
    </location>
</feature>
<gene>
    <name evidence="3" type="ORF">GCM10009827_015480</name>
</gene>
<feature type="signal peptide" evidence="2">
    <location>
        <begin position="1"/>
        <end position="24"/>
    </location>
</feature>
<feature type="compositionally biased region" description="Low complexity" evidence="1">
    <location>
        <begin position="34"/>
        <end position="61"/>
    </location>
</feature>
<dbReference type="Proteomes" id="UP001501470">
    <property type="component" value="Unassembled WGS sequence"/>
</dbReference>
<feature type="compositionally biased region" description="Polar residues" evidence="1">
    <location>
        <begin position="136"/>
        <end position="154"/>
    </location>
</feature>
<feature type="region of interest" description="Disordered" evidence="1">
    <location>
        <begin position="30"/>
        <end position="85"/>
    </location>
</feature>
<evidence type="ECO:0000313" key="4">
    <source>
        <dbReference type="Proteomes" id="UP001501470"/>
    </source>
</evidence>
<keyword evidence="2" id="KW-0732">Signal</keyword>
<sequence length="154" mass="15283">MNKALGLLLAVSALSLPVALTGCAAKSADKAADKAAAPAPSVSSAPSTPAPSPSKSAPGPDTSVLTTLPSGVPKTTAPHEPTDDFSVLTTTGQVRVAGACVELVTDKMVWVLIGPPAAGLRAGQRVKVTGLPDPSFESQCTGSPLKVTTVTPSE</sequence>
<comment type="caution">
    <text evidence="3">The sequence shown here is derived from an EMBL/GenBank/DDBJ whole genome shotgun (WGS) entry which is preliminary data.</text>
</comment>
<name>A0ABP4KHW0_9ACTN</name>
<evidence type="ECO:0008006" key="5">
    <source>
        <dbReference type="Google" id="ProtNLM"/>
    </source>
</evidence>
<proteinExistence type="predicted"/>
<feature type="chain" id="PRO_5046177916" description="DUF5666 domain-containing protein" evidence="2">
    <location>
        <begin position="25"/>
        <end position="154"/>
    </location>
</feature>
<accession>A0ABP4KHW0</accession>
<keyword evidence="4" id="KW-1185">Reference proteome</keyword>
<evidence type="ECO:0000313" key="3">
    <source>
        <dbReference type="EMBL" id="GAA1503380.1"/>
    </source>
</evidence>